<dbReference type="PANTHER" id="PTHR42901:SF1">
    <property type="entry name" value="ALCOHOL DEHYDROGENASE"/>
    <property type="match status" value="1"/>
</dbReference>
<accession>A0A4R2L9P4</accession>
<proteinExistence type="inferred from homology"/>
<dbReference type="AlphaFoldDB" id="A0A4R2L9P4"/>
<dbReference type="InterPro" id="IPR036291">
    <property type="entry name" value="NAD(P)-bd_dom_sf"/>
</dbReference>
<dbReference type="Pfam" id="PF00106">
    <property type="entry name" value="adh_short"/>
    <property type="match status" value="1"/>
</dbReference>
<organism evidence="3 4">
    <name type="scientific">Plasticicumulans lactativorans</name>
    <dbReference type="NCBI Taxonomy" id="1133106"/>
    <lineage>
        <taxon>Bacteria</taxon>
        <taxon>Pseudomonadati</taxon>
        <taxon>Pseudomonadota</taxon>
        <taxon>Gammaproteobacteria</taxon>
        <taxon>Candidatus Competibacteraceae</taxon>
        <taxon>Plasticicumulans</taxon>
    </lineage>
</organism>
<dbReference type="NCBIfam" id="NF006509">
    <property type="entry name" value="PRK08945.1"/>
    <property type="match status" value="1"/>
</dbReference>
<reference evidence="3 4" key="1">
    <citation type="submission" date="2019-03" db="EMBL/GenBank/DDBJ databases">
        <title>Genomic Encyclopedia of Type Strains, Phase IV (KMG-IV): sequencing the most valuable type-strain genomes for metagenomic binning, comparative biology and taxonomic classification.</title>
        <authorList>
            <person name="Goeker M."/>
        </authorList>
    </citation>
    <scope>NUCLEOTIDE SEQUENCE [LARGE SCALE GENOMIC DNA]</scope>
    <source>
        <strain evidence="3 4">DSM 25287</strain>
    </source>
</reference>
<protein>
    <submittedName>
        <fullName evidence="3">NAD(P)-dependent dehydrogenase (Short-subunit alcohol dehydrogenase family)</fullName>
    </submittedName>
</protein>
<dbReference type="OrthoDB" id="9790785at2"/>
<dbReference type="SUPFAM" id="SSF51735">
    <property type="entry name" value="NAD(P)-binding Rossmann-fold domains"/>
    <property type="match status" value="1"/>
</dbReference>
<dbReference type="GO" id="GO:0016491">
    <property type="term" value="F:oxidoreductase activity"/>
    <property type="evidence" value="ECO:0007669"/>
    <property type="project" value="UniProtKB-KW"/>
</dbReference>
<dbReference type="InterPro" id="IPR020904">
    <property type="entry name" value="Sc_DH/Rdtase_CS"/>
</dbReference>
<dbReference type="EMBL" id="SLWY01000002">
    <property type="protein sequence ID" value="TCO83501.1"/>
    <property type="molecule type" value="Genomic_DNA"/>
</dbReference>
<gene>
    <name evidence="3" type="ORF">EV699_102208</name>
</gene>
<dbReference type="PANTHER" id="PTHR42901">
    <property type="entry name" value="ALCOHOL DEHYDROGENASE"/>
    <property type="match status" value="1"/>
</dbReference>
<dbReference type="RefSeq" id="WP_132538486.1">
    <property type="nucleotide sequence ID" value="NZ_SLWY01000002.1"/>
</dbReference>
<name>A0A4R2L9P4_9GAMM</name>
<evidence type="ECO:0000256" key="1">
    <source>
        <dbReference type="ARBA" id="ARBA00006484"/>
    </source>
</evidence>
<dbReference type="PROSITE" id="PS00061">
    <property type="entry name" value="ADH_SHORT"/>
    <property type="match status" value="1"/>
</dbReference>
<comment type="similarity">
    <text evidence="1">Belongs to the short-chain dehydrogenases/reductases (SDR) family.</text>
</comment>
<evidence type="ECO:0000313" key="4">
    <source>
        <dbReference type="Proteomes" id="UP000295765"/>
    </source>
</evidence>
<dbReference type="Gene3D" id="3.40.50.720">
    <property type="entry name" value="NAD(P)-binding Rossmann-like Domain"/>
    <property type="match status" value="1"/>
</dbReference>
<dbReference type="Proteomes" id="UP000295765">
    <property type="component" value="Unassembled WGS sequence"/>
</dbReference>
<evidence type="ECO:0000256" key="2">
    <source>
        <dbReference type="ARBA" id="ARBA00023002"/>
    </source>
</evidence>
<keyword evidence="2" id="KW-0560">Oxidoreductase</keyword>
<dbReference type="InterPro" id="IPR002347">
    <property type="entry name" value="SDR_fam"/>
</dbReference>
<comment type="caution">
    <text evidence="3">The sequence shown here is derived from an EMBL/GenBank/DDBJ whole genome shotgun (WGS) entry which is preliminary data.</text>
</comment>
<evidence type="ECO:0000313" key="3">
    <source>
        <dbReference type="EMBL" id="TCO83501.1"/>
    </source>
</evidence>
<dbReference type="PRINTS" id="PR00081">
    <property type="entry name" value="GDHRDH"/>
</dbReference>
<keyword evidence="4" id="KW-1185">Reference proteome</keyword>
<sequence length="247" mass="26208">MQDYQPAPDLLQNRVILITGAGDGIGRATARACAAHGATVILLGRTLKKLEAVYDEIVAAGGPEPVLHPMNLLGTNGKEYFDLADAIEENFGRLDGLLHNAGWVGALTPIANYDVELWFQAIQVNLHAPFLLTHTLLGLLNAAPDASVVFSADAVADAGKAYWGAYGVAKGGTQTLMKILANELEANTAIRVNSVDPGVVRTNLRVRVYPGISPEDWASPEAVVLPYLYLLGPDSRGVTGQTLRAQG</sequence>